<evidence type="ECO:0000313" key="17">
    <source>
        <dbReference type="Proteomes" id="UP000257109"/>
    </source>
</evidence>
<keyword evidence="6" id="KW-0677">Repeat</keyword>
<dbReference type="Proteomes" id="UP000257109">
    <property type="component" value="Unassembled WGS sequence"/>
</dbReference>
<dbReference type="EMBL" id="QJKJ01001714">
    <property type="protein sequence ID" value="RDY06286.1"/>
    <property type="molecule type" value="Genomic_DNA"/>
</dbReference>
<evidence type="ECO:0000256" key="1">
    <source>
        <dbReference type="ARBA" id="ARBA00004413"/>
    </source>
</evidence>
<keyword evidence="9 14" id="KW-0067">ATP-binding</keyword>
<evidence type="ECO:0000256" key="7">
    <source>
        <dbReference type="ARBA" id="ARBA00022741"/>
    </source>
</evidence>
<protein>
    <recommendedName>
        <fullName evidence="3">non-specific serine/threonine protein kinase</fullName>
        <ecNumber evidence="3">2.7.11.1</ecNumber>
    </recommendedName>
</protein>
<dbReference type="InterPro" id="IPR001245">
    <property type="entry name" value="Ser-Thr/Tyr_kinase_cat_dom"/>
</dbReference>
<feature type="non-terminal residue" evidence="16">
    <location>
        <position position="1"/>
    </location>
</feature>
<dbReference type="FunFam" id="1.10.510.10:FF:000355">
    <property type="entry name" value="Integrin-linked protein kinase family"/>
    <property type="match status" value="1"/>
</dbReference>
<keyword evidence="5" id="KW-0808">Transferase</keyword>
<evidence type="ECO:0000256" key="3">
    <source>
        <dbReference type="ARBA" id="ARBA00012513"/>
    </source>
</evidence>
<dbReference type="PANTHER" id="PTHR44329">
    <property type="entry name" value="SERINE/THREONINE-PROTEIN KINASE TNNI3K-RELATED"/>
    <property type="match status" value="1"/>
</dbReference>
<evidence type="ECO:0000259" key="15">
    <source>
        <dbReference type="PROSITE" id="PS50011"/>
    </source>
</evidence>
<dbReference type="PROSITE" id="PS50088">
    <property type="entry name" value="ANK_REPEAT"/>
    <property type="match status" value="1"/>
</dbReference>
<dbReference type="GO" id="GO:0005737">
    <property type="term" value="C:cytoplasm"/>
    <property type="evidence" value="ECO:0007669"/>
    <property type="project" value="UniProtKB-ARBA"/>
</dbReference>
<dbReference type="InterPro" id="IPR011009">
    <property type="entry name" value="Kinase-like_dom_sf"/>
</dbReference>
<proteinExistence type="inferred from homology"/>
<dbReference type="EC" id="2.7.11.1" evidence="3"/>
<dbReference type="GO" id="GO:0005886">
    <property type="term" value="C:plasma membrane"/>
    <property type="evidence" value="ECO:0007669"/>
    <property type="project" value="UniProtKB-SubCell"/>
</dbReference>
<feature type="binding site" evidence="14">
    <location>
        <position position="175"/>
    </location>
    <ligand>
        <name>ATP</name>
        <dbReference type="ChEBI" id="CHEBI:30616"/>
    </ligand>
</feature>
<comment type="catalytic activity">
    <reaction evidence="12">
        <text>L-seryl-[protein] + ATP = O-phospho-L-seryl-[protein] + ADP + H(+)</text>
        <dbReference type="Rhea" id="RHEA:17989"/>
        <dbReference type="Rhea" id="RHEA-COMP:9863"/>
        <dbReference type="Rhea" id="RHEA-COMP:11604"/>
        <dbReference type="ChEBI" id="CHEBI:15378"/>
        <dbReference type="ChEBI" id="CHEBI:29999"/>
        <dbReference type="ChEBI" id="CHEBI:30616"/>
        <dbReference type="ChEBI" id="CHEBI:83421"/>
        <dbReference type="ChEBI" id="CHEBI:456216"/>
        <dbReference type="EC" id="2.7.11.1"/>
    </reaction>
</comment>
<dbReference type="SMART" id="SM00220">
    <property type="entry name" value="S_TKc"/>
    <property type="match status" value="1"/>
</dbReference>
<comment type="catalytic activity">
    <reaction evidence="11">
        <text>L-threonyl-[protein] + ATP = O-phospho-L-threonyl-[protein] + ADP + H(+)</text>
        <dbReference type="Rhea" id="RHEA:46608"/>
        <dbReference type="Rhea" id="RHEA-COMP:11060"/>
        <dbReference type="Rhea" id="RHEA-COMP:11605"/>
        <dbReference type="ChEBI" id="CHEBI:15378"/>
        <dbReference type="ChEBI" id="CHEBI:30013"/>
        <dbReference type="ChEBI" id="CHEBI:30616"/>
        <dbReference type="ChEBI" id="CHEBI:61977"/>
        <dbReference type="ChEBI" id="CHEBI:456216"/>
        <dbReference type="EC" id="2.7.11.1"/>
    </reaction>
</comment>
<dbReference type="PROSITE" id="PS50011">
    <property type="entry name" value="PROTEIN_KINASE_DOM"/>
    <property type="match status" value="1"/>
</dbReference>
<dbReference type="GO" id="GO:0004674">
    <property type="term" value="F:protein serine/threonine kinase activity"/>
    <property type="evidence" value="ECO:0007669"/>
    <property type="project" value="UniProtKB-KW"/>
</dbReference>
<dbReference type="PROSITE" id="PS00108">
    <property type="entry name" value="PROTEIN_KINASE_ST"/>
    <property type="match status" value="1"/>
</dbReference>
<dbReference type="InterPro" id="IPR051681">
    <property type="entry name" value="Ser/Thr_Kinases-Pseudokinases"/>
</dbReference>
<evidence type="ECO:0000313" key="16">
    <source>
        <dbReference type="EMBL" id="RDY06286.1"/>
    </source>
</evidence>
<evidence type="ECO:0000256" key="11">
    <source>
        <dbReference type="ARBA" id="ARBA00047899"/>
    </source>
</evidence>
<comment type="caution">
    <text evidence="16">The sequence shown here is derived from an EMBL/GenBank/DDBJ whole genome shotgun (WGS) entry which is preliminary data.</text>
</comment>
<dbReference type="InterPro" id="IPR002110">
    <property type="entry name" value="Ankyrin_rpt"/>
</dbReference>
<dbReference type="PROSITE" id="PS50297">
    <property type="entry name" value="ANK_REP_REGION"/>
    <property type="match status" value="1"/>
</dbReference>
<dbReference type="PIRSF" id="PIRSF000654">
    <property type="entry name" value="Integrin-linked_kinase"/>
    <property type="match status" value="1"/>
</dbReference>
<reference evidence="16" key="1">
    <citation type="submission" date="2018-05" db="EMBL/GenBank/DDBJ databases">
        <title>Draft genome of Mucuna pruriens seed.</title>
        <authorList>
            <person name="Nnadi N.E."/>
            <person name="Vos R."/>
            <person name="Hasami M.H."/>
            <person name="Devisetty U.K."/>
            <person name="Aguiy J.C."/>
        </authorList>
    </citation>
    <scope>NUCLEOTIDE SEQUENCE [LARGE SCALE GENOMIC DNA]</scope>
    <source>
        <strain evidence="16">JCA_2017</strain>
    </source>
</reference>
<gene>
    <name evidence="16" type="primary">STY8</name>
    <name evidence="16" type="ORF">CR513_09752</name>
</gene>
<dbReference type="SMART" id="SM00248">
    <property type="entry name" value="ANK"/>
    <property type="match status" value="1"/>
</dbReference>
<dbReference type="InterPro" id="IPR008271">
    <property type="entry name" value="Ser/Thr_kinase_AS"/>
</dbReference>
<evidence type="ECO:0000256" key="6">
    <source>
        <dbReference type="ARBA" id="ARBA00022737"/>
    </source>
</evidence>
<dbReference type="Gene3D" id="3.30.200.20">
    <property type="entry name" value="Phosphorylase Kinase, domain 1"/>
    <property type="match status" value="1"/>
</dbReference>
<keyword evidence="7 14" id="KW-0547">Nucleotide-binding</keyword>
<evidence type="ECO:0000256" key="10">
    <source>
        <dbReference type="ARBA" id="ARBA00023043"/>
    </source>
</evidence>
<keyword evidence="8 16" id="KW-0418">Kinase</keyword>
<dbReference type="SUPFAM" id="SSF48403">
    <property type="entry name" value="Ankyrin repeat"/>
    <property type="match status" value="1"/>
</dbReference>
<sequence>MSSGGSSGTTGKEKEKEKARVSRTSLILWHAHQNDAAAVRKLLEEDPSLVRARDYDNRTPLHVASLHGWVEVANCLIEFGADVNAQDRWKNTPLADAEGAKGTAMIELLESHGGLSYGQNGSHFEPKPVLPPLPNKCDWEVDPNELDFSSSICIGKGSFGEIVRAHWRGTPVAVKRILPSLSDDRLVIQDFRHEVNLLVKLRHPNVVQFLGAVTDKKPLMLITEYLRGGDLHKYLKDKGTVSPSTAINFALDIARGMAYLHNEPNVIIHRDLKPRNVLLVNSSADHLKVGDFGLSKLIKVQSSHDVYKMTDRYMAPEVFKHRRYDKKVDVFSFAMILYEMLEGEPPFSSYEPYEGAKYVAEGHRPSFRAKGYTPELRDLTEHCWAADMNQRPSFIDILAQLDKIKGHLPSDHHWSLSILSRNSDDYLLLPFQQVALCPSTAVGFVNRANLENLAKFFLLVSLDFPFILHYELRSGDHPEQIVPIHCCRVVMLRPSIVAKGGGDSNA</sequence>
<evidence type="ECO:0000256" key="13">
    <source>
        <dbReference type="PROSITE-ProRule" id="PRU00023"/>
    </source>
</evidence>
<name>A0A371HU24_MUCPR</name>
<organism evidence="16 17">
    <name type="scientific">Mucuna pruriens</name>
    <name type="common">Velvet bean</name>
    <name type="synonym">Dolichos pruriens</name>
    <dbReference type="NCBI Taxonomy" id="157652"/>
    <lineage>
        <taxon>Eukaryota</taxon>
        <taxon>Viridiplantae</taxon>
        <taxon>Streptophyta</taxon>
        <taxon>Embryophyta</taxon>
        <taxon>Tracheophyta</taxon>
        <taxon>Spermatophyta</taxon>
        <taxon>Magnoliopsida</taxon>
        <taxon>eudicotyledons</taxon>
        <taxon>Gunneridae</taxon>
        <taxon>Pentapetalae</taxon>
        <taxon>rosids</taxon>
        <taxon>fabids</taxon>
        <taxon>Fabales</taxon>
        <taxon>Fabaceae</taxon>
        <taxon>Papilionoideae</taxon>
        <taxon>50 kb inversion clade</taxon>
        <taxon>NPAAA clade</taxon>
        <taxon>indigoferoid/millettioid clade</taxon>
        <taxon>Phaseoleae</taxon>
        <taxon>Mucuna</taxon>
    </lineage>
</organism>
<evidence type="ECO:0000256" key="14">
    <source>
        <dbReference type="PROSITE-ProRule" id="PRU10141"/>
    </source>
</evidence>
<feature type="repeat" description="ANK" evidence="13">
    <location>
        <begin position="56"/>
        <end position="88"/>
    </location>
</feature>
<dbReference type="Pfam" id="PF12796">
    <property type="entry name" value="Ank_2"/>
    <property type="match status" value="1"/>
</dbReference>
<dbReference type="OrthoDB" id="4062651at2759"/>
<dbReference type="InterPro" id="IPR017441">
    <property type="entry name" value="Protein_kinase_ATP_BS"/>
</dbReference>
<comment type="subcellular location">
    <subcellularLocation>
        <location evidence="1">Cell membrane</location>
        <topology evidence="1">Peripheral membrane protein</topology>
        <orientation evidence="1">Cytoplasmic side</orientation>
    </subcellularLocation>
</comment>
<comment type="similarity">
    <text evidence="2">Belongs to the protein kinase superfamily. TKL Ser/Thr protein kinase family.</text>
</comment>
<dbReference type="Gene3D" id="1.10.510.10">
    <property type="entry name" value="Transferase(Phosphotransferase) domain 1"/>
    <property type="match status" value="1"/>
</dbReference>
<dbReference type="STRING" id="157652.A0A371HU24"/>
<dbReference type="GO" id="GO:0005524">
    <property type="term" value="F:ATP binding"/>
    <property type="evidence" value="ECO:0007669"/>
    <property type="project" value="UniProtKB-UniRule"/>
</dbReference>
<evidence type="ECO:0000256" key="8">
    <source>
        <dbReference type="ARBA" id="ARBA00022777"/>
    </source>
</evidence>
<keyword evidence="17" id="KW-1185">Reference proteome</keyword>
<dbReference type="Pfam" id="PF07714">
    <property type="entry name" value="PK_Tyr_Ser-Thr"/>
    <property type="match status" value="1"/>
</dbReference>
<dbReference type="AlphaFoldDB" id="A0A371HU24"/>
<evidence type="ECO:0000256" key="4">
    <source>
        <dbReference type="ARBA" id="ARBA00022527"/>
    </source>
</evidence>
<feature type="domain" description="Protein kinase" evidence="15">
    <location>
        <begin position="148"/>
        <end position="415"/>
    </location>
</feature>
<dbReference type="CDD" id="cd13999">
    <property type="entry name" value="STKc_MAP3K-like"/>
    <property type="match status" value="1"/>
</dbReference>
<dbReference type="Gene3D" id="1.25.40.20">
    <property type="entry name" value="Ankyrin repeat-containing domain"/>
    <property type="match status" value="1"/>
</dbReference>
<dbReference type="SUPFAM" id="SSF56112">
    <property type="entry name" value="Protein kinase-like (PK-like)"/>
    <property type="match status" value="1"/>
</dbReference>
<keyword evidence="10 13" id="KW-0040">ANK repeat</keyword>
<evidence type="ECO:0000256" key="5">
    <source>
        <dbReference type="ARBA" id="ARBA00022679"/>
    </source>
</evidence>
<evidence type="ECO:0000256" key="9">
    <source>
        <dbReference type="ARBA" id="ARBA00022840"/>
    </source>
</evidence>
<dbReference type="PRINTS" id="PR00109">
    <property type="entry name" value="TYRKINASE"/>
</dbReference>
<keyword evidence="4" id="KW-0723">Serine/threonine-protein kinase</keyword>
<dbReference type="FunFam" id="3.30.200.20:FF:000180">
    <property type="entry name" value="serine/threonine-protein kinase STY46-like"/>
    <property type="match status" value="1"/>
</dbReference>
<dbReference type="PROSITE" id="PS00107">
    <property type="entry name" value="PROTEIN_KINASE_ATP"/>
    <property type="match status" value="1"/>
</dbReference>
<dbReference type="InterPro" id="IPR000719">
    <property type="entry name" value="Prot_kinase_dom"/>
</dbReference>
<evidence type="ECO:0000256" key="12">
    <source>
        <dbReference type="ARBA" id="ARBA00048679"/>
    </source>
</evidence>
<dbReference type="PANTHER" id="PTHR44329:SF289">
    <property type="entry name" value="SERINE_THREONINE-PROTEIN KINASE VIK"/>
    <property type="match status" value="1"/>
</dbReference>
<dbReference type="InterPro" id="IPR036770">
    <property type="entry name" value="Ankyrin_rpt-contain_sf"/>
</dbReference>
<evidence type="ECO:0000256" key="2">
    <source>
        <dbReference type="ARBA" id="ARBA00005843"/>
    </source>
</evidence>
<accession>A0A371HU24</accession>